<dbReference type="Proteomes" id="UP000292345">
    <property type="component" value="Unassembled WGS sequence"/>
</dbReference>
<evidence type="ECO:0000313" key="5">
    <source>
        <dbReference type="Proteomes" id="UP000292345"/>
    </source>
</evidence>
<accession>A0A4Q7ECN7</accession>
<dbReference type="EMBL" id="PPUZ01000024">
    <property type="protein sequence ID" value="RZM81161.1"/>
    <property type="molecule type" value="Genomic_DNA"/>
</dbReference>
<dbReference type="InterPro" id="IPR001296">
    <property type="entry name" value="Glyco_trans_1"/>
</dbReference>
<sequence length="364" mass="41554">MMKVLYLLNSNGVGGAEASIRRMVDKGFVDSKVVLLWAHNNVQEDFWENREVVQLTEESAPLLGFIKSIFMLPRLIKNERVDVVQSQLKGADLLFSFLLYTGILKKDFTYLVSLRNSYDFYYGNGFLNRFVGAIHKYLINKTADKIVGVSKQDIDRFTRDFGEKFRVIENSVDISNFKTKGDLTLGEPVKVVLVGNVKYRKGYDKLEYVVHYLNKTFPSKNFEFSIAGAVEDTEYMEKVRDLASGNVSINFLGKVVDINELLVSSDIFLSLSREEGLPISVLEAMASKLPILLSDIPAHSLILEPSVSQHILFSTAEELQERFKVLVESKNQREAIVSEQYNKLTRDFSLERMCKQYLQNYNGE</sequence>
<feature type="domain" description="Glycosyltransferase subfamily 4-like N-terminal" evidence="3">
    <location>
        <begin position="61"/>
        <end position="175"/>
    </location>
</feature>
<organism evidence="4 5">
    <name type="scientific">Pseudoalteromonas rubra</name>
    <dbReference type="NCBI Taxonomy" id="43658"/>
    <lineage>
        <taxon>Bacteria</taxon>
        <taxon>Pseudomonadati</taxon>
        <taxon>Pseudomonadota</taxon>
        <taxon>Gammaproteobacteria</taxon>
        <taxon>Alteromonadales</taxon>
        <taxon>Pseudoalteromonadaceae</taxon>
        <taxon>Pseudoalteromonas</taxon>
    </lineage>
</organism>
<dbReference type="GO" id="GO:0016757">
    <property type="term" value="F:glycosyltransferase activity"/>
    <property type="evidence" value="ECO:0007669"/>
    <property type="project" value="InterPro"/>
</dbReference>
<proteinExistence type="predicted"/>
<dbReference type="GO" id="GO:0009103">
    <property type="term" value="P:lipopolysaccharide biosynthetic process"/>
    <property type="evidence" value="ECO:0007669"/>
    <property type="project" value="TreeGrafter"/>
</dbReference>
<dbReference type="SUPFAM" id="SSF53756">
    <property type="entry name" value="UDP-Glycosyltransferase/glycogen phosphorylase"/>
    <property type="match status" value="1"/>
</dbReference>
<protein>
    <submittedName>
        <fullName evidence="4">Uncharacterized protein</fullName>
    </submittedName>
</protein>
<evidence type="ECO:0000313" key="4">
    <source>
        <dbReference type="EMBL" id="RZM81161.1"/>
    </source>
</evidence>
<name>A0A4Q7ECN7_9GAMM</name>
<reference evidence="4 5" key="1">
    <citation type="submission" date="2018-01" db="EMBL/GenBank/DDBJ databases">
        <title>Co-occurrence of chitin degradation, pigmentation and bioactivity in marine Pseudoalteromonas.</title>
        <authorList>
            <person name="Paulsen S."/>
            <person name="Gram L."/>
            <person name="Machado H."/>
        </authorList>
    </citation>
    <scope>NUCLEOTIDE SEQUENCE [LARGE SCALE GENOMIC DNA]</scope>
    <source>
        <strain evidence="4 5">S1946</strain>
    </source>
</reference>
<comment type="caution">
    <text evidence="4">The sequence shown here is derived from an EMBL/GenBank/DDBJ whole genome shotgun (WGS) entry which is preliminary data.</text>
</comment>
<dbReference type="InterPro" id="IPR028098">
    <property type="entry name" value="Glyco_trans_4-like_N"/>
</dbReference>
<feature type="domain" description="Glycosyl transferase family 1" evidence="2">
    <location>
        <begin position="187"/>
        <end position="340"/>
    </location>
</feature>
<keyword evidence="1" id="KW-0808">Transferase</keyword>
<dbReference type="PANTHER" id="PTHR46401:SF2">
    <property type="entry name" value="GLYCOSYLTRANSFERASE WBBK-RELATED"/>
    <property type="match status" value="1"/>
</dbReference>
<dbReference type="Pfam" id="PF13439">
    <property type="entry name" value="Glyco_transf_4"/>
    <property type="match status" value="1"/>
</dbReference>
<dbReference type="CDD" id="cd03801">
    <property type="entry name" value="GT4_PimA-like"/>
    <property type="match status" value="1"/>
</dbReference>
<dbReference type="AlphaFoldDB" id="A0A4Q7ECN7"/>
<gene>
    <name evidence="4" type="ORF">C3B51_09230</name>
</gene>
<dbReference type="RefSeq" id="WP_125717052.1">
    <property type="nucleotide sequence ID" value="NZ_PPUZ01000024.1"/>
</dbReference>
<dbReference type="Pfam" id="PF00534">
    <property type="entry name" value="Glycos_transf_1"/>
    <property type="match status" value="1"/>
</dbReference>
<dbReference type="Gene3D" id="3.40.50.2000">
    <property type="entry name" value="Glycogen Phosphorylase B"/>
    <property type="match status" value="2"/>
</dbReference>
<evidence type="ECO:0000256" key="1">
    <source>
        <dbReference type="ARBA" id="ARBA00022679"/>
    </source>
</evidence>
<dbReference type="PANTHER" id="PTHR46401">
    <property type="entry name" value="GLYCOSYLTRANSFERASE WBBK-RELATED"/>
    <property type="match status" value="1"/>
</dbReference>
<evidence type="ECO:0000259" key="2">
    <source>
        <dbReference type="Pfam" id="PF00534"/>
    </source>
</evidence>
<evidence type="ECO:0000259" key="3">
    <source>
        <dbReference type="Pfam" id="PF13439"/>
    </source>
</evidence>